<name>A0A5M3MVM0_CONPW</name>
<accession>A0A5M3MVM0</accession>
<dbReference type="OrthoDB" id="2840428at2759"/>
<proteinExistence type="predicted"/>
<dbReference type="GeneID" id="19202970"/>
<comment type="caution">
    <text evidence="1">The sequence shown here is derived from an EMBL/GenBank/DDBJ whole genome shotgun (WGS) entry which is preliminary data.</text>
</comment>
<reference evidence="2" key="1">
    <citation type="journal article" date="2012" name="Science">
        <title>The Paleozoic origin of enzymatic lignin decomposition reconstructed from 31 fungal genomes.</title>
        <authorList>
            <person name="Floudas D."/>
            <person name="Binder M."/>
            <person name="Riley R."/>
            <person name="Barry K."/>
            <person name="Blanchette R.A."/>
            <person name="Henrissat B."/>
            <person name="Martinez A.T."/>
            <person name="Otillar R."/>
            <person name="Spatafora J.W."/>
            <person name="Yadav J.S."/>
            <person name="Aerts A."/>
            <person name="Benoit I."/>
            <person name="Boyd A."/>
            <person name="Carlson A."/>
            <person name="Copeland A."/>
            <person name="Coutinho P.M."/>
            <person name="de Vries R.P."/>
            <person name="Ferreira P."/>
            <person name="Findley K."/>
            <person name="Foster B."/>
            <person name="Gaskell J."/>
            <person name="Glotzer D."/>
            <person name="Gorecki P."/>
            <person name="Heitman J."/>
            <person name="Hesse C."/>
            <person name="Hori C."/>
            <person name="Igarashi K."/>
            <person name="Jurgens J.A."/>
            <person name="Kallen N."/>
            <person name="Kersten P."/>
            <person name="Kohler A."/>
            <person name="Kuees U."/>
            <person name="Kumar T.K.A."/>
            <person name="Kuo A."/>
            <person name="LaButti K."/>
            <person name="Larrondo L.F."/>
            <person name="Lindquist E."/>
            <person name="Ling A."/>
            <person name="Lombard V."/>
            <person name="Lucas S."/>
            <person name="Lundell T."/>
            <person name="Martin R."/>
            <person name="McLaughlin D.J."/>
            <person name="Morgenstern I."/>
            <person name="Morin E."/>
            <person name="Murat C."/>
            <person name="Nagy L.G."/>
            <person name="Nolan M."/>
            <person name="Ohm R.A."/>
            <person name="Patyshakuliyeva A."/>
            <person name="Rokas A."/>
            <person name="Ruiz-Duenas F.J."/>
            <person name="Sabat G."/>
            <person name="Salamov A."/>
            <person name="Samejima M."/>
            <person name="Schmutz J."/>
            <person name="Slot J.C."/>
            <person name="St John F."/>
            <person name="Stenlid J."/>
            <person name="Sun H."/>
            <person name="Sun S."/>
            <person name="Syed K."/>
            <person name="Tsang A."/>
            <person name="Wiebenga A."/>
            <person name="Young D."/>
            <person name="Pisabarro A."/>
            <person name="Eastwood D.C."/>
            <person name="Martin F."/>
            <person name="Cullen D."/>
            <person name="Grigoriev I.V."/>
            <person name="Hibbett D.S."/>
        </authorList>
    </citation>
    <scope>NUCLEOTIDE SEQUENCE [LARGE SCALE GENOMIC DNA]</scope>
    <source>
        <strain evidence="2">RWD-64-598 SS2</strain>
    </source>
</reference>
<protein>
    <submittedName>
        <fullName evidence="1">Uncharacterized protein</fullName>
    </submittedName>
</protein>
<organism evidence="1 2">
    <name type="scientific">Coniophora puteana (strain RWD-64-598)</name>
    <name type="common">Brown rot fungus</name>
    <dbReference type="NCBI Taxonomy" id="741705"/>
    <lineage>
        <taxon>Eukaryota</taxon>
        <taxon>Fungi</taxon>
        <taxon>Dikarya</taxon>
        <taxon>Basidiomycota</taxon>
        <taxon>Agaricomycotina</taxon>
        <taxon>Agaricomycetes</taxon>
        <taxon>Agaricomycetidae</taxon>
        <taxon>Boletales</taxon>
        <taxon>Coniophorineae</taxon>
        <taxon>Coniophoraceae</taxon>
        <taxon>Coniophora</taxon>
    </lineage>
</organism>
<dbReference type="OMA" id="MCNLETE"/>
<dbReference type="AlphaFoldDB" id="A0A5M3MVM0"/>
<dbReference type="RefSeq" id="XP_007767032.1">
    <property type="nucleotide sequence ID" value="XM_007768842.1"/>
</dbReference>
<dbReference type="KEGG" id="cput:CONPUDRAFT_152244"/>
<dbReference type="Proteomes" id="UP000053558">
    <property type="component" value="Unassembled WGS sequence"/>
</dbReference>
<evidence type="ECO:0000313" key="1">
    <source>
        <dbReference type="EMBL" id="EIW83208.1"/>
    </source>
</evidence>
<evidence type="ECO:0000313" key="2">
    <source>
        <dbReference type="Proteomes" id="UP000053558"/>
    </source>
</evidence>
<gene>
    <name evidence="1" type="ORF">CONPUDRAFT_152244</name>
</gene>
<sequence>MCYLETEGTKHGCGHYVISKKLMKHDCGNRYCRNSAAHPPNCPDCQCDLYYGPDRKETITRTVTDYCAHCAYWFKGGAQAARRAQQ</sequence>
<dbReference type="EMBL" id="JH711576">
    <property type="protein sequence ID" value="EIW83208.1"/>
    <property type="molecule type" value="Genomic_DNA"/>
</dbReference>
<keyword evidence="2" id="KW-1185">Reference proteome</keyword>